<gene>
    <name evidence="2" type="ORF">FPZ44_24160</name>
</gene>
<dbReference type="GO" id="GO:0008193">
    <property type="term" value="F:tRNA guanylyltransferase activity"/>
    <property type="evidence" value="ECO:0007669"/>
    <property type="project" value="InterPro"/>
</dbReference>
<dbReference type="InterPro" id="IPR024956">
    <property type="entry name" value="tRNAHis_GuaTrfase_cat"/>
</dbReference>
<comment type="caution">
    <text evidence="2">The sequence shown here is derived from an EMBL/GenBank/DDBJ whole genome shotgun (WGS) entry which is preliminary data.</text>
</comment>
<dbReference type="PANTHER" id="PTHR12729">
    <property type="entry name" value="TRNA(HIS) GUANYLYLTRANSFERASE-RELATED"/>
    <property type="match status" value="1"/>
</dbReference>
<accession>A0A559IEV3</accession>
<keyword evidence="3" id="KW-1185">Reference proteome</keyword>
<proteinExistence type="predicted"/>
<evidence type="ECO:0000313" key="3">
    <source>
        <dbReference type="Proteomes" id="UP000318102"/>
    </source>
</evidence>
<protein>
    <recommendedName>
        <fullName evidence="1">tRNAHis guanylyltransferase catalytic domain-containing protein</fullName>
    </recommendedName>
</protein>
<sequence>MTKDNLGNRMKGYEDVSRIYLMKRMPVILRIDGKAFHTYTKGLEKPFSDMLAGFFWEASKYVSKEMMGVKVAYHQSDEVSFLLTNYHKLTTESWFDNNLQKMVSVAASLFTYKFNELTRGIIDKPALFDCRAFVLPKEEVNNYFIWRQQDASKNSISMVAQSQFPHKSLQGLNGNQMQDKLFNEQGINWNDLPTWQKRGVCITKTQYSKETEQGIAQRTKWDVDMDIPIFTQDRNYIEKFL</sequence>
<dbReference type="Pfam" id="PF04446">
    <property type="entry name" value="Thg1"/>
    <property type="match status" value="1"/>
</dbReference>
<dbReference type="PANTHER" id="PTHR12729:SF1">
    <property type="entry name" value="TRNAHIS GUANYLYLTRANSFERASE CATALYTIC DOMAIN-CONTAINING PROTEIN"/>
    <property type="match status" value="1"/>
</dbReference>
<evidence type="ECO:0000313" key="2">
    <source>
        <dbReference type="EMBL" id="TVX86040.1"/>
    </source>
</evidence>
<organism evidence="2 3">
    <name type="scientific">Paenibacillus agilis</name>
    <dbReference type="NCBI Taxonomy" id="3020863"/>
    <lineage>
        <taxon>Bacteria</taxon>
        <taxon>Bacillati</taxon>
        <taxon>Bacillota</taxon>
        <taxon>Bacilli</taxon>
        <taxon>Bacillales</taxon>
        <taxon>Paenibacillaceae</taxon>
        <taxon>Paenibacillus</taxon>
    </lineage>
</organism>
<dbReference type="GO" id="GO:0000287">
    <property type="term" value="F:magnesium ion binding"/>
    <property type="evidence" value="ECO:0007669"/>
    <property type="project" value="InterPro"/>
</dbReference>
<dbReference type="AlphaFoldDB" id="A0A559IEV3"/>
<evidence type="ECO:0000259" key="1">
    <source>
        <dbReference type="Pfam" id="PF04446"/>
    </source>
</evidence>
<dbReference type="GO" id="GO:0006400">
    <property type="term" value="P:tRNA modification"/>
    <property type="evidence" value="ECO:0007669"/>
    <property type="project" value="InterPro"/>
</dbReference>
<feature type="domain" description="tRNAHis guanylyltransferase catalytic" evidence="1">
    <location>
        <begin position="8"/>
        <end position="136"/>
    </location>
</feature>
<dbReference type="InterPro" id="IPR007537">
    <property type="entry name" value="tRNAHis_GuaTrfase_Thg1"/>
</dbReference>
<dbReference type="OrthoDB" id="4547336at2"/>
<dbReference type="RefSeq" id="WP_144994821.1">
    <property type="nucleotide sequence ID" value="NZ_VNJK01000006.1"/>
</dbReference>
<name>A0A559IEV3_9BACL</name>
<reference evidence="2 3" key="1">
    <citation type="submission" date="2019-07" db="EMBL/GenBank/DDBJ databases">
        <authorList>
            <person name="Kim J."/>
        </authorList>
    </citation>
    <scope>NUCLEOTIDE SEQUENCE [LARGE SCALE GENOMIC DNA]</scope>
    <source>
        <strain evidence="2 3">N4</strain>
    </source>
</reference>
<dbReference type="InterPro" id="IPR038469">
    <property type="entry name" value="tRNAHis_GuaTrfase_Thg1_sf"/>
</dbReference>
<dbReference type="EMBL" id="VNJK01000006">
    <property type="protein sequence ID" value="TVX86040.1"/>
    <property type="molecule type" value="Genomic_DNA"/>
</dbReference>
<dbReference type="Gene3D" id="3.30.70.3000">
    <property type="match status" value="1"/>
</dbReference>
<dbReference type="Proteomes" id="UP000318102">
    <property type="component" value="Unassembled WGS sequence"/>
</dbReference>